<gene>
    <name evidence="1" type="ORF">IT774_07590</name>
</gene>
<name>A0A7S9DZV4_9ALTE</name>
<accession>A0A7S9DZV4</accession>
<keyword evidence="2" id="KW-1185">Reference proteome</keyword>
<proteinExistence type="predicted"/>
<dbReference type="KEGG" id="smaa:IT774_07590"/>
<sequence>MTLAEQVNLPERVAYIECAHHENAHVMTLTEGTFRYSLPDISCGQLTIIIGDEEIIPAKWNFVTDDAIEDGVHSADKFTLHENYVG</sequence>
<evidence type="ECO:0000313" key="2">
    <source>
        <dbReference type="Proteomes" id="UP000595095"/>
    </source>
</evidence>
<dbReference type="EMBL" id="CP064795">
    <property type="protein sequence ID" value="QPG06957.1"/>
    <property type="molecule type" value="Genomic_DNA"/>
</dbReference>
<organism evidence="1 2">
    <name type="scientific">Salinimonas marina</name>
    <dbReference type="NCBI Taxonomy" id="2785918"/>
    <lineage>
        <taxon>Bacteria</taxon>
        <taxon>Pseudomonadati</taxon>
        <taxon>Pseudomonadota</taxon>
        <taxon>Gammaproteobacteria</taxon>
        <taxon>Alteromonadales</taxon>
        <taxon>Alteromonadaceae</taxon>
        <taxon>Alteromonas/Salinimonas group</taxon>
        <taxon>Salinimonas</taxon>
    </lineage>
</organism>
<dbReference type="RefSeq" id="WP_195812029.1">
    <property type="nucleotide sequence ID" value="NZ_CP064795.1"/>
</dbReference>
<evidence type="ECO:0000313" key="1">
    <source>
        <dbReference type="EMBL" id="QPG06957.1"/>
    </source>
</evidence>
<reference evidence="1 2" key="1">
    <citation type="submission" date="2020-11" db="EMBL/GenBank/DDBJ databases">
        <title>Complete genome sequence for Salinimonas sp. strain G2-b.</title>
        <authorList>
            <person name="Park S.-J."/>
        </authorList>
    </citation>
    <scope>NUCLEOTIDE SEQUENCE [LARGE SCALE GENOMIC DNA]</scope>
    <source>
        <strain evidence="1 2">G2-b</strain>
    </source>
</reference>
<dbReference type="Proteomes" id="UP000595095">
    <property type="component" value="Chromosome"/>
</dbReference>
<dbReference type="AlphaFoldDB" id="A0A7S9DZV4"/>
<protein>
    <submittedName>
        <fullName evidence="1">Uncharacterized protein</fullName>
    </submittedName>
</protein>